<dbReference type="GO" id="GO:0008270">
    <property type="term" value="F:zinc ion binding"/>
    <property type="evidence" value="ECO:0007669"/>
    <property type="project" value="UniProtKB-KW"/>
</dbReference>
<dbReference type="GO" id="GO:0005634">
    <property type="term" value="C:nucleus"/>
    <property type="evidence" value="ECO:0007669"/>
    <property type="project" value="UniProtKB-SubCell"/>
</dbReference>
<dbReference type="PANTHER" id="PTHR13340:SF2">
    <property type="entry name" value="GATA ZINC FINGER DOMAIN-CONTAINING PROTEIN 1"/>
    <property type="match status" value="1"/>
</dbReference>
<evidence type="ECO:0000259" key="11">
    <source>
        <dbReference type="PROSITE" id="PS50114"/>
    </source>
</evidence>
<keyword evidence="7" id="KW-0804">Transcription</keyword>
<evidence type="ECO:0000256" key="6">
    <source>
        <dbReference type="ARBA" id="ARBA00023015"/>
    </source>
</evidence>
<evidence type="ECO:0000256" key="2">
    <source>
        <dbReference type="ARBA" id="ARBA00014943"/>
    </source>
</evidence>
<evidence type="ECO:0000256" key="1">
    <source>
        <dbReference type="ARBA" id="ARBA00004123"/>
    </source>
</evidence>
<comment type="subcellular location">
    <subcellularLocation>
        <location evidence="1">Nucleus</location>
    </subcellularLocation>
</comment>
<evidence type="ECO:0000256" key="5">
    <source>
        <dbReference type="ARBA" id="ARBA00022833"/>
    </source>
</evidence>
<name>A0AAJ7R7V2_CEPCN</name>
<dbReference type="GO" id="GO:0006355">
    <property type="term" value="P:regulation of DNA-templated transcription"/>
    <property type="evidence" value="ECO:0007669"/>
    <property type="project" value="InterPro"/>
</dbReference>
<dbReference type="Proteomes" id="UP000694920">
    <property type="component" value="Unplaced"/>
</dbReference>
<dbReference type="InterPro" id="IPR013088">
    <property type="entry name" value="Znf_NHR/GATA"/>
</dbReference>
<keyword evidence="12" id="KW-1185">Reference proteome</keyword>
<dbReference type="GO" id="GO:0043565">
    <property type="term" value="F:sequence-specific DNA binding"/>
    <property type="evidence" value="ECO:0007669"/>
    <property type="project" value="InterPro"/>
</dbReference>
<dbReference type="SMART" id="SM00401">
    <property type="entry name" value="ZnF_GATA"/>
    <property type="match status" value="1"/>
</dbReference>
<dbReference type="SUPFAM" id="SSF57716">
    <property type="entry name" value="Glucocorticoid receptor-like (DNA-binding domain)"/>
    <property type="match status" value="1"/>
</dbReference>
<feature type="compositionally biased region" description="Basic residues" evidence="10">
    <location>
        <begin position="58"/>
        <end position="67"/>
    </location>
</feature>
<dbReference type="PROSITE" id="PS50114">
    <property type="entry name" value="GATA_ZN_FINGER_2"/>
    <property type="match status" value="1"/>
</dbReference>
<evidence type="ECO:0000256" key="8">
    <source>
        <dbReference type="ARBA" id="ARBA00023242"/>
    </source>
</evidence>
<evidence type="ECO:0000313" key="12">
    <source>
        <dbReference type="Proteomes" id="UP000694920"/>
    </source>
</evidence>
<dbReference type="Gene3D" id="3.30.50.10">
    <property type="entry name" value="Erythroid Transcription Factor GATA-1, subunit A"/>
    <property type="match status" value="1"/>
</dbReference>
<evidence type="ECO:0000256" key="10">
    <source>
        <dbReference type="SAM" id="MobiDB-lite"/>
    </source>
</evidence>
<reference evidence="13" key="1">
    <citation type="submission" date="2025-08" db="UniProtKB">
        <authorList>
            <consortium name="RefSeq"/>
        </authorList>
    </citation>
    <scope>IDENTIFICATION</scope>
</reference>
<dbReference type="InterPro" id="IPR039050">
    <property type="entry name" value="GATAD1"/>
</dbReference>
<dbReference type="PANTHER" id="PTHR13340">
    <property type="entry name" value="GATA ZINC FINGER DOMAIN-CONTAINING"/>
    <property type="match status" value="1"/>
</dbReference>
<dbReference type="AlphaFoldDB" id="A0AAJ7R7V2"/>
<feature type="region of interest" description="Disordered" evidence="10">
    <location>
        <begin position="38"/>
        <end position="67"/>
    </location>
</feature>
<evidence type="ECO:0000313" key="13">
    <source>
        <dbReference type="RefSeq" id="XP_024935906.1"/>
    </source>
</evidence>
<dbReference type="GO" id="GO:0006325">
    <property type="term" value="P:chromatin organization"/>
    <property type="evidence" value="ECO:0007669"/>
    <property type="project" value="TreeGrafter"/>
</dbReference>
<dbReference type="KEGG" id="ccin:107275218"/>
<evidence type="ECO:0000256" key="7">
    <source>
        <dbReference type="ARBA" id="ARBA00023163"/>
    </source>
</evidence>
<dbReference type="InterPro" id="IPR000679">
    <property type="entry name" value="Znf_GATA"/>
</dbReference>
<keyword evidence="6" id="KW-0805">Transcription regulation</keyword>
<evidence type="ECO:0000256" key="4">
    <source>
        <dbReference type="ARBA" id="ARBA00022771"/>
    </source>
</evidence>
<dbReference type="RefSeq" id="XP_024935906.1">
    <property type="nucleotide sequence ID" value="XM_025080138.1"/>
</dbReference>
<organism evidence="12 13">
    <name type="scientific">Cephus cinctus</name>
    <name type="common">Wheat stem sawfly</name>
    <dbReference type="NCBI Taxonomy" id="211228"/>
    <lineage>
        <taxon>Eukaryota</taxon>
        <taxon>Metazoa</taxon>
        <taxon>Ecdysozoa</taxon>
        <taxon>Arthropoda</taxon>
        <taxon>Hexapoda</taxon>
        <taxon>Insecta</taxon>
        <taxon>Pterygota</taxon>
        <taxon>Neoptera</taxon>
        <taxon>Endopterygota</taxon>
        <taxon>Hymenoptera</taxon>
        <taxon>Cephoidea</taxon>
        <taxon>Cephidae</taxon>
        <taxon>Cephus</taxon>
    </lineage>
</organism>
<protein>
    <recommendedName>
        <fullName evidence="2">GATA zinc finger domain-containing protein 1</fullName>
    </recommendedName>
</protein>
<keyword evidence="5" id="KW-0862">Zinc</keyword>
<keyword evidence="3" id="KW-0479">Metal-binding</keyword>
<keyword evidence="8" id="KW-0539">Nucleus</keyword>
<feature type="domain" description="GATA-type" evidence="11">
    <location>
        <begin position="8"/>
        <end position="60"/>
    </location>
</feature>
<keyword evidence="4 9" id="KW-0863">Zinc-finger</keyword>
<gene>
    <name evidence="13" type="primary">LOC107275218</name>
</gene>
<evidence type="ECO:0000256" key="9">
    <source>
        <dbReference type="PROSITE-ProRule" id="PRU00094"/>
    </source>
</evidence>
<accession>A0AAJ7R7V2</accession>
<dbReference type="GeneID" id="107275218"/>
<evidence type="ECO:0000256" key="3">
    <source>
        <dbReference type="ARBA" id="ARBA00022723"/>
    </source>
</evidence>
<sequence>MPLGLKPECVRCGVRETPLWHATDAGNLCNRCLEDEKSVGTNGNLKSEEDEKNGSAKPSRKSTRVTRYCKPKSNAPLKIIPKGKGRRHIFKKTPIKAPAAVATPVTSDFVFYKGSYFQVGDIVSMKDIDGGIYYAQIRGLLTDQYCEKSAAVTWLLPTTASPPPEDGFSPETYMIGPEEDLPRKLESMEFVMHAPSDYYKLKNSPYPPPLTETGTGYIWTSLRHEVSASKK</sequence>
<proteinExistence type="predicted"/>